<dbReference type="RefSeq" id="WP_129600415.1">
    <property type="nucleotide sequence ID" value="NZ_SBLB01000001.1"/>
</dbReference>
<evidence type="ECO:0000313" key="2">
    <source>
        <dbReference type="Proteomes" id="UP000290407"/>
    </source>
</evidence>
<proteinExistence type="predicted"/>
<dbReference type="EMBL" id="SBLB01000001">
    <property type="protein sequence ID" value="RYC71551.1"/>
    <property type="molecule type" value="Genomic_DNA"/>
</dbReference>
<gene>
    <name evidence="1" type="ORF">EQG79_05275</name>
</gene>
<protein>
    <recommendedName>
        <fullName evidence="3">DUF3575 domain-containing protein</fullName>
    </recommendedName>
</protein>
<name>A0A4Q2UUB5_9BACT</name>
<reference evidence="1 2" key="1">
    <citation type="submission" date="2019-01" db="EMBL/GenBank/DDBJ databases">
        <title>Spirosoma flava sp. nov., a propanil-degrading bacterium isolated from herbicide-contaminated soil.</title>
        <authorList>
            <person name="Zhang L."/>
            <person name="Jiang J.-D."/>
        </authorList>
    </citation>
    <scope>NUCLEOTIDE SEQUENCE [LARGE SCALE GENOMIC DNA]</scope>
    <source>
        <strain evidence="1 2">TY50</strain>
    </source>
</reference>
<accession>A0A4Q2UUB5</accession>
<dbReference type="Proteomes" id="UP000290407">
    <property type="component" value="Unassembled WGS sequence"/>
</dbReference>
<evidence type="ECO:0008006" key="3">
    <source>
        <dbReference type="Google" id="ProtNLM"/>
    </source>
</evidence>
<evidence type="ECO:0000313" key="1">
    <source>
        <dbReference type="EMBL" id="RYC71551.1"/>
    </source>
</evidence>
<keyword evidence="2" id="KW-1185">Reference proteome</keyword>
<organism evidence="1 2">
    <name type="scientific">Spirosoma sordidisoli</name>
    <dbReference type="NCBI Taxonomy" id="2502893"/>
    <lineage>
        <taxon>Bacteria</taxon>
        <taxon>Pseudomonadati</taxon>
        <taxon>Bacteroidota</taxon>
        <taxon>Cytophagia</taxon>
        <taxon>Cytophagales</taxon>
        <taxon>Cytophagaceae</taxon>
        <taxon>Spirosoma</taxon>
    </lineage>
</organism>
<sequence>MTRLFWFSWLVGLLLTSPGLLAQHRFPKHELSINGFRAPSIGLEYRHRAFSVHGGYYLTNLSPNLTTRFVKAGVTGWFLPVGRQPNPSSFYASVSYLRGLNRDYEARNAASAELGFRWMVWRGLNLRIGAIALASAGQTVKINPTPGISYSFVLR</sequence>
<dbReference type="AlphaFoldDB" id="A0A4Q2UUB5"/>
<comment type="caution">
    <text evidence="1">The sequence shown here is derived from an EMBL/GenBank/DDBJ whole genome shotgun (WGS) entry which is preliminary data.</text>
</comment>